<dbReference type="RefSeq" id="WP_084575319.1">
    <property type="nucleotide sequence ID" value="NZ_CP155572.1"/>
</dbReference>
<proteinExistence type="predicted"/>
<accession>A0A1W2ATU7</accession>
<dbReference type="STRING" id="112901.SAMN04488500_106100"/>
<protein>
    <submittedName>
        <fullName evidence="1">Uncharacterized protein</fullName>
    </submittedName>
</protein>
<reference evidence="1 2" key="1">
    <citation type="submission" date="2017-04" db="EMBL/GenBank/DDBJ databases">
        <authorList>
            <person name="Afonso C.L."/>
            <person name="Miller P.J."/>
            <person name="Scott M.A."/>
            <person name="Spackman E."/>
            <person name="Goraichik I."/>
            <person name="Dimitrov K.M."/>
            <person name="Suarez D.L."/>
            <person name="Swayne D.E."/>
        </authorList>
    </citation>
    <scope>NUCLEOTIDE SEQUENCE [LARGE SCALE GENOMIC DNA]</scope>
    <source>
        <strain evidence="1 2">DSM 5090</strain>
    </source>
</reference>
<sequence length="99" mass="11442">MFDICNKPEVSANDYDCEECLRCDDSGKAHCCMNDCGDNFCEKACAKVCKFKEMEQWDSEKLFESLQNWILSHSESMPFSFDILQSRFVPSKKEVDMNG</sequence>
<keyword evidence="2" id="KW-1185">Reference proteome</keyword>
<evidence type="ECO:0000313" key="1">
    <source>
        <dbReference type="EMBL" id="SMC63930.1"/>
    </source>
</evidence>
<dbReference type="EMBL" id="FWXI01000006">
    <property type="protein sequence ID" value="SMC63930.1"/>
    <property type="molecule type" value="Genomic_DNA"/>
</dbReference>
<gene>
    <name evidence="1" type="ORF">SAMN04488500_106100</name>
</gene>
<organism evidence="1 2">
    <name type="scientific">Sporomusa malonica</name>
    <dbReference type="NCBI Taxonomy" id="112901"/>
    <lineage>
        <taxon>Bacteria</taxon>
        <taxon>Bacillati</taxon>
        <taxon>Bacillota</taxon>
        <taxon>Negativicutes</taxon>
        <taxon>Selenomonadales</taxon>
        <taxon>Sporomusaceae</taxon>
        <taxon>Sporomusa</taxon>
    </lineage>
</organism>
<dbReference type="Proteomes" id="UP000192738">
    <property type="component" value="Unassembled WGS sequence"/>
</dbReference>
<dbReference type="AlphaFoldDB" id="A0A1W2ATU7"/>
<evidence type="ECO:0000313" key="2">
    <source>
        <dbReference type="Proteomes" id="UP000192738"/>
    </source>
</evidence>
<name>A0A1W2ATU7_9FIRM</name>